<name>A0A6C0I1B1_9ZZZZ</name>
<dbReference type="AlphaFoldDB" id="A0A6C0I1B1"/>
<accession>A0A6C0I1B1</accession>
<sequence>MSTETPNHKRKYDMCIKGLQIVQPNTPSTTSNNIYDSPGPSGAVIAVADKYKIIDDLNQNTHAGKENRRTLKNNLLADDQKKLKTYQTPHQLLMSQVNAIPAQPLKSPPPTKTNGEPFVIYQPQSNTLDLL</sequence>
<reference evidence="1" key="1">
    <citation type="journal article" date="2020" name="Nature">
        <title>Giant virus diversity and host interactions through global metagenomics.</title>
        <authorList>
            <person name="Schulz F."/>
            <person name="Roux S."/>
            <person name="Paez-Espino D."/>
            <person name="Jungbluth S."/>
            <person name="Walsh D.A."/>
            <person name="Denef V.J."/>
            <person name="McMahon K.D."/>
            <person name="Konstantinidis K.T."/>
            <person name="Eloe-Fadrosh E.A."/>
            <person name="Kyrpides N.C."/>
            <person name="Woyke T."/>
        </authorList>
    </citation>
    <scope>NUCLEOTIDE SEQUENCE</scope>
    <source>
        <strain evidence="1">GVMAG-M-3300023184-186</strain>
    </source>
</reference>
<organism evidence="1">
    <name type="scientific">viral metagenome</name>
    <dbReference type="NCBI Taxonomy" id="1070528"/>
    <lineage>
        <taxon>unclassified sequences</taxon>
        <taxon>metagenomes</taxon>
        <taxon>organismal metagenomes</taxon>
    </lineage>
</organism>
<proteinExistence type="predicted"/>
<protein>
    <submittedName>
        <fullName evidence="1">Uncharacterized protein</fullName>
    </submittedName>
</protein>
<evidence type="ECO:0000313" key="1">
    <source>
        <dbReference type="EMBL" id="QHT86592.1"/>
    </source>
</evidence>
<dbReference type="EMBL" id="MN740072">
    <property type="protein sequence ID" value="QHT86592.1"/>
    <property type="molecule type" value="Genomic_DNA"/>
</dbReference>